<keyword evidence="5" id="KW-1185">Reference proteome</keyword>
<evidence type="ECO:0000313" key="5">
    <source>
        <dbReference type="Proteomes" id="UP000272400"/>
    </source>
</evidence>
<organism evidence="4 5">
    <name type="scientific">Actinocorallia herbida</name>
    <dbReference type="NCBI Taxonomy" id="58109"/>
    <lineage>
        <taxon>Bacteria</taxon>
        <taxon>Bacillati</taxon>
        <taxon>Actinomycetota</taxon>
        <taxon>Actinomycetes</taxon>
        <taxon>Streptosporangiales</taxon>
        <taxon>Thermomonosporaceae</taxon>
        <taxon>Actinocorallia</taxon>
    </lineage>
</organism>
<evidence type="ECO:0000259" key="3">
    <source>
        <dbReference type="SMART" id="SM00849"/>
    </source>
</evidence>
<dbReference type="AlphaFoldDB" id="A0A3N1CZV8"/>
<proteinExistence type="predicted"/>
<name>A0A3N1CZV8_9ACTN</name>
<dbReference type="SMART" id="SM00849">
    <property type="entry name" value="Lactamase_B"/>
    <property type="match status" value="1"/>
</dbReference>
<keyword evidence="2" id="KW-0378">Hydrolase</keyword>
<evidence type="ECO:0000256" key="2">
    <source>
        <dbReference type="ARBA" id="ARBA00022801"/>
    </source>
</evidence>
<reference evidence="4 5" key="1">
    <citation type="submission" date="2018-11" db="EMBL/GenBank/DDBJ databases">
        <title>Sequencing the genomes of 1000 actinobacteria strains.</title>
        <authorList>
            <person name="Klenk H.-P."/>
        </authorList>
    </citation>
    <scope>NUCLEOTIDE SEQUENCE [LARGE SCALE GENOMIC DNA]</scope>
    <source>
        <strain evidence="4 5">DSM 44254</strain>
    </source>
</reference>
<dbReference type="OrthoDB" id="4137979at2"/>
<protein>
    <submittedName>
        <fullName evidence="4">Ribonuclease Z</fullName>
    </submittedName>
</protein>
<dbReference type="Pfam" id="PF12706">
    <property type="entry name" value="Lactamase_B_2"/>
    <property type="match status" value="1"/>
</dbReference>
<keyword evidence="1" id="KW-0540">Nuclease</keyword>
<evidence type="ECO:0000313" key="4">
    <source>
        <dbReference type="EMBL" id="ROO86817.1"/>
    </source>
</evidence>
<dbReference type="InterPro" id="IPR036866">
    <property type="entry name" value="RibonucZ/Hydroxyglut_hydro"/>
</dbReference>
<dbReference type="SUPFAM" id="SSF56281">
    <property type="entry name" value="Metallo-hydrolase/oxidoreductase"/>
    <property type="match status" value="1"/>
</dbReference>
<dbReference type="GO" id="GO:0042781">
    <property type="term" value="F:3'-tRNA processing endoribonuclease activity"/>
    <property type="evidence" value="ECO:0007669"/>
    <property type="project" value="TreeGrafter"/>
</dbReference>
<dbReference type="InterPro" id="IPR001279">
    <property type="entry name" value="Metallo-B-lactamas"/>
</dbReference>
<comment type="caution">
    <text evidence="4">The sequence shown here is derived from an EMBL/GenBank/DDBJ whole genome shotgun (WGS) entry which is preliminary data.</text>
</comment>
<evidence type="ECO:0000256" key="1">
    <source>
        <dbReference type="ARBA" id="ARBA00022759"/>
    </source>
</evidence>
<dbReference type="CDD" id="cd07719">
    <property type="entry name" value="arylsulfatase_AtsA-like_MBL-fold"/>
    <property type="match status" value="1"/>
</dbReference>
<dbReference type="Gene3D" id="3.60.15.10">
    <property type="entry name" value="Ribonuclease Z/Hydroxyacylglutathione hydrolase-like"/>
    <property type="match status" value="1"/>
</dbReference>
<sequence>MRGKRVRIALAVVLALVMAVVATVHFGEDAITEAVIRAKVTEEQDRSLLEDKEHIQVLLCGTGSPEISAARAQACTLVAAGGKMFLFDAGEGATKSLADSDVPVTELDRVFLTHFHSDHFNGLATLVSESWIWGRKAPLPVWGPVGTEEVVTNLGAAYALDNGYREEHMGPQAENAAAAQAAPNEIEIPEGAESVRVYDEGGITIDARLVDHEPVEPAFGYVMTYRGKKVFVSGDTKVTPRNLPAMQDADLVVHEAYAAHLVRRALPIMREEGLSYEADVAERTIPYHADTIELAKQAQQAHVKRLALTHLTPWPDGLLPRRQFVAGMSDHYAGEITLGKDGLLIVV</sequence>
<dbReference type="RefSeq" id="WP_123666178.1">
    <property type="nucleotide sequence ID" value="NZ_RJKE01000001.1"/>
</dbReference>
<dbReference type="PANTHER" id="PTHR46018:SF2">
    <property type="entry name" value="ZINC PHOSPHODIESTERASE ELAC PROTEIN 1"/>
    <property type="match status" value="1"/>
</dbReference>
<accession>A0A3N1CZV8</accession>
<dbReference type="PANTHER" id="PTHR46018">
    <property type="entry name" value="ZINC PHOSPHODIESTERASE ELAC PROTEIN 1"/>
    <property type="match status" value="1"/>
</dbReference>
<dbReference type="Proteomes" id="UP000272400">
    <property type="component" value="Unassembled WGS sequence"/>
</dbReference>
<dbReference type="EMBL" id="RJKE01000001">
    <property type="protein sequence ID" value="ROO86817.1"/>
    <property type="molecule type" value="Genomic_DNA"/>
</dbReference>
<dbReference type="InterPro" id="IPR044094">
    <property type="entry name" value="AtsA-like_MBL-fold"/>
</dbReference>
<gene>
    <name evidence="4" type="ORF">EDD29_4399</name>
</gene>
<feature type="domain" description="Metallo-beta-lactamase" evidence="3">
    <location>
        <begin position="72"/>
        <end position="288"/>
    </location>
</feature>
<keyword evidence="1" id="KW-0255">Endonuclease</keyword>